<dbReference type="InterPro" id="IPR000408">
    <property type="entry name" value="Reg_chr_condens"/>
</dbReference>
<dbReference type="Gene3D" id="2.130.10.30">
    <property type="entry name" value="Regulator of chromosome condensation 1/beta-lactamase-inhibitor protein II"/>
    <property type="match status" value="2"/>
</dbReference>
<dbReference type="InterPro" id="IPR028641">
    <property type="entry name" value="RCC2"/>
</dbReference>
<evidence type="ECO:0000259" key="8">
    <source>
        <dbReference type="PROSITE" id="PS50016"/>
    </source>
</evidence>
<feature type="region of interest" description="Disordered" evidence="7">
    <location>
        <begin position="503"/>
        <end position="564"/>
    </location>
</feature>
<dbReference type="AlphaFoldDB" id="A0A286UIN7"/>
<dbReference type="SUPFAM" id="SSF57903">
    <property type="entry name" value="FYVE/PHD zinc finger"/>
    <property type="match status" value="1"/>
</dbReference>
<feature type="repeat" description="RCC1" evidence="6">
    <location>
        <begin position="85"/>
        <end position="150"/>
    </location>
</feature>
<feature type="domain" description="PHD-type" evidence="8">
    <location>
        <begin position="453"/>
        <end position="504"/>
    </location>
</feature>
<dbReference type="InterPro" id="IPR001965">
    <property type="entry name" value="Znf_PHD"/>
</dbReference>
<evidence type="ECO:0000256" key="6">
    <source>
        <dbReference type="PROSITE-ProRule" id="PRU00235"/>
    </source>
</evidence>
<dbReference type="PROSITE" id="PS50016">
    <property type="entry name" value="ZF_PHD_2"/>
    <property type="match status" value="1"/>
</dbReference>
<dbReference type="Pfam" id="PF00628">
    <property type="entry name" value="PHD"/>
    <property type="match status" value="1"/>
</dbReference>
<evidence type="ECO:0000256" key="2">
    <source>
        <dbReference type="ARBA" id="ARBA00022737"/>
    </source>
</evidence>
<name>A0A286UIN7_9AGAM</name>
<evidence type="ECO:0000256" key="3">
    <source>
        <dbReference type="ARBA" id="ARBA00022771"/>
    </source>
</evidence>
<evidence type="ECO:0000256" key="1">
    <source>
        <dbReference type="ARBA" id="ARBA00022723"/>
    </source>
</evidence>
<dbReference type="PANTHER" id="PTHR46207">
    <property type="entry name" value="PROTEIN RCC2"/>
    <property type="match status" value="1"/>
</dbReference>
<accession>A0A286UIN7</accession>
<organism evidence="9 10">
    <name type="scientific">Pyrrhoderma noxium</name>
    <dbReference type="NCBI Taxonomy" id="2282107"/>
    <lineage>
        <taxon>Eukaryota</taxon>
        <taxon>Fungi</taxon>
        <taxon>Dikarya</taxon>
        <taxon>Basidiomycota</taxon>
        <taxon>Agaricomycotina</taxon>
        <taxon>Agaricomycetes</taxon>
        <taxon>Hymenochaetales</taxon>
        <taxon>Hymenochaetaceae</taxon>
        <taxon>Pyrrhoderma</taxon>
    </lineage>
</organism>
<dbReference type="PROSITE" id="PS50012">
    <property type="entry name" value="RCC1_3"/>
    <property type="match status" value="5"/>
</dbReference>
<keyword evidence="3 5" id="KW-0863">Zinc-finger</keyword>
<keyword evidence="2" id="KW-0677">Repeat</keyword>
<dbReference type="GO" id="GO:0008270">
    <property type="term" value="F:zinc ion binding"/>
    <property type="evidence" value="ECO:0007669"/>
    <property type="project" value="UniProtKB-KW"/>
</dbReference>
<feature type="repeat" description="RCC1" evidence="6">
    <location>
        <begin position="207"/>
        <end position="270"/>
    </location>
</feature>
<dbReference type="OrthoDB" id="5370059at2759"/>
<dbReference type="PRINTS" id="PR00633">
    <property type="entry name" value="RCCNDNSATION"/>
</dbReference>
<keyword evidence="1" id="KW-0479">Metal-binding</keyword>
<feature type="repeat" description="RCC1" evidence="6">
    <location>
        <begin position="271"/>
        <end position="326"/>
    </location>
</feature>
<reference evidence="9 10" key="1">
    <citation type="journal article" date="2017" name="Mol. Ecol.">
        <title>Comparative and population genomic landscape of Phellinus noxius: A hypervariable fungus causing root rot in trees.</title>
        <authorList>
            <person name="Chung C.L."/>
            <person name="Lee T.J."/>
            <person name="Akiba M."/>
            <person name="Lee H.H."/>
            <person name="Kuo T.H."/>
            <person name="Liu D."/>
            <person name="Ke H.M."/>
            <person name="Yokoi T."/>
            <person name="Roa M.B."/>
            <person name="Lu M.J."/>
            <person name="Chang Y.Y."/>
            <person name="Ann P.J."/>
            <person name="Tsai J.N."/>
            <person name="Chen C.Y."/>
            <person name="Tzean S.S."/>
            <person name="Ota Y."/>
            <person name="Hattori T."/>
            <person name="Sahashi N."/>
            <person name="Liou R.F."/>
            <person name="Kikuchi T."/>
            <person name="Tsai I.J."/>
        </authorList>
    </citation>
    <scope>NUCLEOTIDE SEQUENCE [LARGE SCALE GENOMIC DNA]</scope>
    <source>
        <strain evidence="9 10">FFPRI411160</strain>
    </source>
</reference>
<dbReference type="STRING" id="2282107.A0A286UIN7"/>
<dbReference type="InterPro" id="IPR013083">
    <property type="entry name" value="Znf_RING/FYVE/PHD"/>
</dbReference>
<proteinExistence type="predicted"/>
<dbReference type="PROSITE" id="PS01359">
    <property type="entry name" value="ZF_PHD_1"/>
    <property type="match status" value="1"/>
</dbReference>
<feature type="repeat" description="RCC1" evidence="6">
    <location>
        <begin position="151"/>
        <end position="206"/>
    </location>
</feature>
<dbReference type="PANTHER" id="PTHR46207:SF1">
    <property type="entry name" value="PROTEIN RCC2"/>
    <property type="match status" value="1"/>
</dbReference>
<dbReference type="PROSITE" id="PS00626">
    <property type="entry name" value="RCC1_2"/>
    <property type="match status" value="1"/>
</dbReference>
<dbReference type="InterPro" id="IPR058923">
    <property type="entry name" value="RCC1-like_dom"/>
</dbReference>
<evidence type="ECO:0000256" key="7">
    <source>
        <dbReference type="SAM" id="MobiDB-lite"/>
    </source>
</evidence>
<sequence>MSQNASSTQDQSSGAGEVQKWGRVLICGGVDWSTLGRKDKRAAKDESENPDLLEPHILRSLANVRIKSIHASGSGCHIVCIDIHGAAWMFGRNSPAALGRAMRGEPVQPTGVVNENTPRRITPQMLGAPKGTTFVHAATGRSHTLLVGNNGDVWSAGANQVGQCGLAPCSEVASFTLIRGPWPGGEKEHIVKVGAGVSFSILLTASGKLYALGSGEHGQLGNGRTGEHIATGNKTQFDVHSSPVAVRGLEDKVITQFSCGHQHTIALDKEGIVYVWGYNGYCRLGLGNQQDVLIPKTVPQFAGPNINTRATFVSAGPTSSVVLDKQGMYYMAGKWKNSGDGSSGSPFSTFRFIQDITGVKVYHACSGGVTHFALAPEEDGSVLTIGFGQNAANGELGFGPNESKSATKPKRHEPLVGVEIIDIAASQNTTIFLARPNDKYSDLPRHPENMDSAEECVVCSRDRGEDDSPLACDKCDDPYHLSCLTPPLSAVPDGEWFCPRCAESPSAENSNSNNGNSNATNGGGEEDEEETGTVTKAVTKKRGRNAKDDREGEGTRKAPTRSRK</sequence>
<dbReference type="InterPro" id="IPR011011">
    <property type="entry name" value="Znf_FYVE_PHD"/>
</dbReference>
<dbReference type="EMBL" id="NBII01000004">
    <property type="protein sequence ID" value="PAV19344.1"/>
    <property type="molecule type" value="Genomic_DNA"/>
</dbReference>
<feature type="compositionally biased region" description="Basic and acidic residues" evidence="7">
    <location>
        <begin position="545"/>
        <end position="556"/>
    </location>
</feature>
<dbReference type="InterPro" id="IPR009091">
    <property type="entry name" value="RCC1/BLIP-II"/>
</dbReference>
<dbReference type="SMART" id="SM00249">
    <property type="entry name" value="PHD"/>
    <property type="match status" value="1"/>
</dbReference>
<keyword evidence="4" id="KW-0862">Zinc</keyword>
<feature type="repeat" description="RCC1" evidence="6">
    <location>
        <begin position="380"/>
        <end position="436"/>
    </location>
</feature>
<dbReference type="SUPFAM" id="SSF50985">
    <property type="entry name" value="RCC1/BLIP-II"/>
    <property type="match status" value="1"/>
</dbReference>
<keyword evidence="10" id="KW-1185">Reference proteome</keyword>
<protein>
    <submittedName>
        <fullName evidence="9">RCC1 BLIP-II</fullName>
    </submittedName>
</protein>
<feature type="compositionally biased region" description="Low complexity" evidence="7">
    <location>
        <begin position="503"/>
        <end position="520"/>
    </location>
</feature>
<dbReference type="GO" id="GO:0016020">
    <property type="term" value="C:membrane"/>
    <property type="evidence" value="ECO:0007669"/>
    <property type="project" value="TreeGrafter"/>
</dbReference>
<gene>
    <name evidence="9" type="ORF">PNOK_0427800</name>
</gene>
<comment type="caution">
    <text evidence="9">The sequence shown here is derived from an EMBL/GenBank/DDBJ whole genome shotgun (WGS) entry which is preliminary data.</text>
</comment>
<dbReference type="Pfam" id="PF25390">
    <property type="entry name" value="WD40_RLD"/>
    <property type="match status" value="1"/>
</dbReference>
<dbReference type="GO" id="GO:0031267">
    <property type="term" value="F:small GTPase binding"/>
    <property type="evidence" value="ECO:0007669"/>
    <property type="project" value="TreeGrafter"/>
</dbReference>
<dbReference type="InParanoid" id="A0A286UIN7"/>
<evidence type="ECO:0000256" key="4">
    <source>
        <dbReference type="ARBA" id="ARBA00022833"/>
    </source>
</evidence>
<dbReference type="InterPro" id="IPR019786">
    <property type="entry name" value="Zinc_finger_PHD-type_CS"/>
</dbReference>
<evidence type="ECO:0000313" key="10">
    <source>
        <dbReference type="Proteomes" id="UP000217199"/>
    </source>
</evidence>
<dbReference type="Proteomes" id="UP000217199">
    <property type="component" value="Unassembled WGS sequence"/>
</dbReference>
<evidence type="ECO:0000256" key="5">
    <source>
        <dbReference type="PROSITE-ProRule" id="PRU00146"/>
    </source>
</evidence>
<evidence type="ECO:0000313" key="9">
    <source>
        <dbReference type="EMBL" id="PAV19344.1"/>
    </source>
</evidence>
<dbReference type="InterPro" id="IPR019787">
    <property type="entry name" value="Znf_PHD-finger"/>
</dbReference>
<dbReference type="Gene3D" id="3.30.40.10">
    <property type="entry name" value="Zinc/RING finger domain, C3HC4 (zinc finger)"/>
    <property type="match status" value="1"/>
</dbReference>